<gene>
    <name evidence="2" type="ORF">LR48_Vigan02g043900</name>
</gene>
<evidence type="ECO:0000313" key="2">
    <source>
        <dbReference type="EMBL" id="KOM34289.1"/>
    </source>
</evidence>
<organism evidence="2 3">
    <name type="scientific">Phaseolus angularis</name>
    <name type="common">Azuki bean</name>
    <name type="synonym">Vigna angularis</name>
    <dbReference type="NCBI Taxonomy" id="3914"/>
    <lineage>
        <taxon>Eukaryota</taxon>
        <taxon>Viridiplantae</taxon>
        <taxon>Streptophyta</taxon>
        <taxon>Embryophyta</taxon>
        <taxon>Tracheophyta</taxon>
        <taxon>Spermatophyta</taxon>
        <taxon>Magnoliopsida</taxon>
        <taxon>eudicotyledons</taxon>
        <taxon>Gunneridae</taxon>
        <taxon>Pentapetalae</taxon>
        <taxon>rosids</taxon>
        <taxon>fabids</taxon>
        <taxon>Fabales</taxon>
        <taxon>Fabaceae</taxon>
        <taxon>Papilionoideae</taxon>
        <taxon>50 kb inversion clade</taxon>
        <taxon>NPAAA clade</taxon>
        <taxon>indigoferoid/millettioid clade</taxon>
        <taxon>Phaseoleae</taxon>
        <taxon>Vigna</taxon>
    </lineage>
</organism>
<evidence type="ECO:0000256" key="1">
    <source>
        <dbReference type="SAM" id="MobiDB-lite"/>
    </source>
</evidence>
<evidence type="ECO:0000313" key="3">
    <source>
        <dbReference type="Proteomes" id="UP000053144"/>
    </source>
</evidence>
<protein>
    <submittedName>
        <fullName evidence="2">Uncharacterized protein</fullName>
    </submittedName>
</protein>
<dbReference type="EMBL" id="CM003372">
    <property type="protein sequence ID" value="KOM34289.1"/>
    <property type="molecule type" value="Genomic_DNA"/>
</dbReference>
<feature type="compositionally biased region" description="Basic and acidic residues" evidence="1">
    <location>
        <begin position="1"/>
        <end position="13"/>
    </location>
</feature>
<sequence>MYEKGVKYEEVRRGKARGGNDESLELYSNTDSEKAFWNHAVTLHERCKVFKGRSIDSSQLLFSSQTTKTKRKVTLE</sequence>
<feature type="region of interest" description="Disordered" evidence="1">
    <location>
        <begin position="1"/>
        <end position="22"/>
    </location>
</feature>
<reference evidence="3" key="1">
    <citation type="journal article" date="2015" name="Proc. Natl. Acad. Sci. U.S.A.">
        <title>Genome sequencing of adzuki bean (Vigna angularis) provides insight into high starch and low fat accumulation and domestication.</title>
        <authorList>
            <person name="Yang K."/>
            <person name="Tian Z."/>
            <person name="Chen C."/>
            <person name="Luo L."/>
            <person name="Zhao B."/>
            <person name="Wang Z."/>
            <person name="Yu L."/>
            <person name="Li Y."/>
            <person name="Sun Y."/>
            <person name="Li W."/>
            <person name="Chen Y."/>
            <person name="Li Y."/>
            <person name="Zhang Y."/>
            <person name="Ai D."/>
            <person name="Zhao J."/>
            <person name="Shang C."/>
            <person name="Ma Y."/>
            <person name="Wu B."/>
            <person name="Wang M."/>
            <person name="Gao L."/>
            <person name="Sun D."/>
            <person name="Zhang P."/>
            <person name="Guo F."/>
            <person name="Wang W."/>
            <person name="Li Y."/>
            <person name="Wang J."/>
            <person name="Varshney R.K."/>
            <person name="Wang J."/>
            <person name="Ling H.Q."/>
            <person name="Wan P."/>
        </authorList>
    </citation>
    <scope>NUCLEOTIDE SEQUENCE</scope>
    <source>
        <strain evidence="3">cv. Jingnong 6</strain>
    </source>
</reference>
<accession>A0A0L9TVS6</accession>
<dbReference type="Gramene" id="KOM34289">
    <property type="protein sequence ID" value="KOM34289"/>
    <property type="gene ID" value="LR48_Vigan02g043900"/>
</dbReference>
<name>A0A0L9TVS6_PHAAN</name>
<dbReference type="Proteomes" id="UP000053144">
    <property type="component" value="Chromosome 2"/>
</dbReference>
<dbReference type="AlphaFoldDB" id="A0A0L9TVS6"/>
<proteinExistence type="predicted"/>